<evidence type="ECO:0000256" key="2">
    <source>
        <dbReference type="ARBA" id="ARBA00022676"/>
    </source>
</evidence>
<dbReference type="SUPFAM" id="SSF53448">
    <property type="entry name" value="Nucleotide-diphospho-sugar transferases"/>
    <property type="match status" value="1"/>
</dbReference>
<accession>A0A839RS76</accession>
<dbReference type="RefSeq" id="WP_064441456.1">
    <property type="nucleotide sequence ID" value="NZ_BDDI01000014.1"/>
</dbReference>
<keyword evidence="6" id="KW-1185">Reference proteome</keyword>
<organism evidence="5 6">
    <name type="scientific">Hoyosella altamirensis</name>
    <dbReference type="NCBI Taxonomy" id="616997"/>
    <lineage>
        <taxon>Bacteria</taxon>
        <taxon>Bacillati</taxon>
        <taxon>Actinomycetota</taxon>
        <taxon>Actinomycetes</taxon>
        <taxon>Mycobacteriales</taxon>
        <taxon>Hoyosellaceae</taxon>
        <taxon>Hoyosella</taxon>
    </lineage>
</organism>
<reference evidence="5 6" key="1">
    <citation type="submission" date="2020-08" db="EMBL/GenBank/DDBJ databases">
        <title>Sequencing the genomes of 1000 actinobacteria strains.</title>
        <authorList>
            <person name="Klenk H.-P."/>
        </authorList>
    </citation>
    <scope>NUCLEOTIDE SEQUENCE [LARGE SCALE GENOMIC DNA]</scope>
    <source>
        <strain evidence="5 6">DSM 45258</strain>
    </source>
</reference>
<sequence length="268" mass="29535">MSAEDRIGRETYGDTTVVVATRDRASELARTLSHLAQLQPACPVIVVDNASTDDTAAVVEECQRDFPENLLTYIRLRKNRGAVARNYGIWRARTSLVAFCDDDSWWEPDALRRAETIFADHPRVGLIAGRVLVGGNEEEDPANRLMANSPRPRSADSPGPEIIGFLACACVARAVALRKCGGFNAVLDYVGEERMLAYTLAADGWTQCYVDAVVAHHYPAERPPQLRNRHALVERRALTRLAAALLGAAKRLPLANLICKRTRQDTDA</sequence>
<protein>
    <submittedName>
        <fullName evidence="5">Glycosyltransferase involved in cell wall biosynthesis</fullName>
    </submittedName>
</protein>
<dbReference type="Pfam" id="PF00535">
    <property type="entry name" value="Glycos_transf_2"/>
    <property type="match status" value="1"/>
</dbReference>
<feature type="domain" description="Glycosyltransferase 2-like" evidence="4">
    <location>
        <begin position="16"/>
        <end position="177"/>
    </location>
</feature>
<keyword evidence="3 5" id="KW-0808">Transferase</keyword>
<proteinExistence type="inferred from homology"/>
<evidence type="ECO:0000256" key="1">
    <source>
        <dbReference type="ARBA" id="ARBA00006739"/>
    </source>
</evidence>
<dbReference type="Proteomes" id="UP000567922">
    <property type="component" value="Unassembled WGS sequence"/>
</dbReference>
<dbReference type="PANTHER" id="PTHR43685:SF5">
    <property type="entry name" value="GLYCOSYLTRANSFERASE EPSE-RELATED"/>
    <property type="match status" value="1"/>
</dbReference>
<dbReference type="InterPro" id="IPR029044">
    <property type="entry name" value="Nucleotide-diphossugar_trans"/>
</dbReference>
<comment type="similarity">
    <text evidence="1">Belongs to the glycosyltransferase 2 family.</text>
</comment>
<evidence type="ECO:0000259" key="4">
    <source>
        <dbReference type="Pfam" id="PF00535"/>
    </source>
</evidence>
<dbReference type="Gene3D" id="3.90.550.10">
    <property type="entry name" value="Spore Coat Polysaccharide Biosynthesis Protein SpsA, Chain A"/>
    <property type="match status" value="1"/>
</dbReference>
<gene>
    <name evidence="5" type="ORF">FHU29_003262</name>
</gene>
<evidence type="ECO:0000256" key="3">
    <source>
        <dbReference type="ARBA" id="ARBA00022679"/>
    </source>
</evidence>
<dbReference type="PANTHER" id="PTHR43685">
    <property type="entry name" value="GLYCOSYLTRANSFERASE"/>
    <property type="match status" value="1"/>
</dbReference>
<evidence type="ECO:0000313" key="5">
    <source>
        <dbReference type="EMBL" id="MBB3038793.1"/>
    </source>
</evidence>
<dbReference type="EMBL" id="JACHWS010000003">
    <property type="protein sequence ID" value="MBB3038793.1"/>
    <property type="molecule type" value="Genomic_DNA"/>
</dbReference>
<name>A0A839RS76_9ACTN</name>
<dbReference type="GO" id="GO:0016757">
    <property type="term" value="F:glycosyltransferase activity"/>
    <property type="evidence" value="ECO:0007669"/>
    <property type="project" value="UniProtKB-KW"/>
</dbReference>
<comment type="caution">
    <text evidence="5">The sequence shown here is derived from an EMBL/GenBank/DDBJ whole genome shotgun (WGS) entry which is preliminary data.</text>
</comment>
<dbReference type="OrthoDB" id="9787979at2"/>
<dbReference type="InterPro" id="IPR001173">
    <property type="entry name" value="Glyco_trans_2-like"/>
</dbReference>
<keyword evidence="2" id="KW-0328">Glycosyltransferase</keyword>
<dbReference type="InterPro" id="IPR050834">
    <property type="entry name" value="Glycosyltransf_2"/>
</dbReference>
<evidence type="ECO:0000313" key="6">
    <source>
        <dbReference type="Proteomes" id="UP000567922"/>
    </source>
</evidence>
<dbReference type="AlphaFoldDB" id="A0A839RS76"/>
<dbReference type="CDD" id="cd00761">
    <property type="entry name" value="Glyco_tranf_GTA_type"/>
    <property type="match status" value="1"/>
</dbReference>